<accession>A0ABP7R6B1</accession>
<feature type="chain" id="PRO_5046617686" description="Secreted protein" evidence="2">
    <location>
        <begin position="29"/>
        <end position="64"/>
    </location>
</feature>
<keyword evidence="4" id="KW-1185">Reference proteome</keyword>
<comment type="caution">
    <text evidence="3">The sequence shown here is derived from an EMBL/GenBank/DDBJ whole genome shotgun (WGS) entry which is preliminary data.</text>
</comment>
<protein>
    <recommendedName>
        <fullName evidence="5">Secreted protein</fullName>
    </recommendedName>
</protein>
<organism evidence="3 4">
    <name type="scientific">Streptomyces plumbiresistens</name>
    <dbReference type="NCBI Taxonomy" id="511811"/>
    <lineage>
        <taxon>Bacteria</taxon>
        <taxon>Bacillati</taxon>
        <taxon>Actinomycetota</taxon>
        <taxon>Actinomycetes</taxon>
        <taxon>Kitasatosporales</taxon>
        <taxon>Streptomycetaceae</taxon>
        <taxon>Streptomyces</taxon>
    </lineage>
</organism>
<evidence type="ECO:0000313" key="3">
    <source>
        <dbReference type="EMBL" id="GAA3993166.1"/>
    </source>
</evidence>
<dbReference type="EMBL" id="BAAAZX010000007">
    <property type="protein sequence ID" value="GAA3993166.1"/>
    <property type="molecule type" value="Genomic_DNA"/>
</dbReference>
<feature type="region of interest" description="Disordered" evidence="1">
    <location>
        <begin position="45"/>
        <end position="64"/>
    </location>
</feature>
<evidence type="ECO:0000256" key="1">
    <source>
        <dbReference type="SAM" id="MobiDB-lite"/>
    </source>
</evidence>
<feature type="compositionally biased region" description="Polar residues" evidence="1">
    <location>
        <begin position="54"/>
        <end position="64"/>
    </location>
</feature>
<dbReference type="RefSeq" id="WP_266442800.1">
    <property type="nucleotide sequence ID" value="NZ_BAAAZX010000007.1"/>
</dbReference>
<sequence>MTRRTRTMIVTASVLAAAGLTGGGVALAADSDEKPRDQVRFVVEEGDHDCPEKTTGTNDPASQL</sequence>
<keyword evidence="2" id="KW-0732">Signal</keyword>
<evidence type="ECO:0008006" key="5">
    <source>
        <dbReference type="Google" id="ProtNLM"/>
    </source>
</evidence>
<evidence type="ECO:0000313" key="4">
    <source>
        <dbReference type="Proteomes" id="UP001500456"/>
    </source>
</evidence>
<gene>
    <name evidence="3" type="ORF">GCM10022232_30880</name>
</gene>
<reference evidence="4" key="1">
    <citation type="journal article" date="2019" name="Int. J. Syst. Evol. Microbiol.">
        <title>The Global Catalogue of Microorganisms (GCM) 10K type strain sequencing project: providing services to taxonomists for standard genome sequencing and annotation.</title>
        <authorList>
            <consortium name="The Broad Institute Genomics Platform"/>
            <consortium name="The Broad Institute Genome Sequencing Center for Infectious Disease"/>
            <person name="Wu L."/>
            <person name="Ma J."/>
        </authorList>
    </citation>
    <scope>NUCLEOTIDE SEQUENCE [LARGE SCALE GENOMIC DNA]</scope>
    <source>
        <strain evidence="4">JCM 16924</strain>
    </source>
</reference>
<proteinExistence type="predicted"/>
<feature type="signal peptide" evidence="2">
    <location>
        <begin position="1"/>
        <end position="28"/>
    </location>
</feature>
<dbReference type="Proteomes" id="UP001500456">
    <property type="component" value="Unassembled WGS sequence"/>
</dbReference>
<name>A0ABP7R6B1_9ACTN</name>
<evidence type="ECO:0000256" key="2">
    <source>
        <dbReference type="SAM" id="SignalP"/>
    </source>
</evidence>